<dbReference type="InterPro" id="IPR052229">
    <property type="entry name" value="Collagen-VI/PIF"/>
</dbReference>
<accession>A0A3P7VTI4</accession>
<dbReference type="Gene3D" id="3.40.50.410">
    <property type="entry name" value="von Willebrand factor, type A domain"/>
    <property type="match status" value="1"/>
</dbReference>
<dbReference type="CDD" id="cd00198">
    <property type="entry name" value="vWFA"/>
    <property type="match status" value="1"/>
</dbReference>
<evidence type="ECO:0000259" key="1">
    <source>
        <dbReference type="PROSITE" id="PS50234"/>
    </source>
</evidence>
<dbReference type="Proteomes" id="UP000268014">
    <property type="component" value="Unassembled WGS sequence"/>
</dbReference>
<dbReference type="PANTHER" id="PTHR22588:SF19">
    <property type="entry name" value="VWFA DOMAIN-CONTAINING PROTEIN"/>
    <property type="match status" value="1"/>
</dbReference>
<sequence length="474" mass="51111">MEVCAAVHPDVYIPCTTQAPPATANPASYCNGFLNRDIVLLVDTLVSPMKDDKQAALKQVGAALTTGIPFGTGVRVAIVTLNGAVKVSDFVSDAASFTTAWAKLLALPFTDTAASIDVQPAYEVVKSLLSQQIPMEAIIISDHPLGAIDPVNDIRLKGVFVSAVVPTNVNLFGYDKLTTVKKAYPTWNAMAIVNPFSTLLCQYSDAPAPAPKALLVQSAQAATDDNPKCQKLDIIVVFDTSQSVVEPFIKKYVDFSKKFIAQYTLSGAVDGDNSRTGIISFSSDVSIVRNLGERSLDDFNAAVDGIHYTGGTSNTLAAMKAGRDMFKNSGGTTHGRTMVFLSDGQPYPLTPDTWTEIISVGSELKQMGVDIFFVGDDNGYDSDTRTVLSNITGNTNWVFNTTSDAMVNLTADLVVEFPCPPLICEMAYYAVELSEILSEQAKVQSLNFILQTAQNVYTAKNTTQFQLMVYNDMQ</sequence>
<gene>
    <name evidence="2" type="ORF">HPLM_LOCUS9793</name>
</gene>
<proteinExistence type="predicted"/>
<dbReference type="OrthoDB" id="6132182at2759"/>
<keyword evidence="3" id="KW-1185">Reference proteome</keyword>
<dbReference type="Pfam" id="PF00092">
    <property type="entry name" value="VWA"/>
    <property type="match status" value="1"/>
</dbReference>
<evidence type="ECO:0000313" key="3">
    <source>
        <dbReference type="Proteomes" id="UP000268014"/>
    </source>
</evidence>
<dbReference type="SUPFAM" id="SSF53300">
    <property type="entry name" value="vWA-like"/>
    <property type="match status" value="1"/>
</dbReference>
<name>A0A3P7VTI4_HAEPC</name>
<evidence type="ECO:0000313" key="2">
    <source>
        <dbReference type="EMBL" id="VDO38397.1"/>
    </source>
</evidence>
<dbReference type="PROSITE" id="PS50234">
    <property type="entry name" value="VWFA"/>
    <property type="match status" value="1"/>
</dbReference>
<dbReference type="InterPro" id="IPR036465">
    <property type="entry name" value="vWFA_dom_sf"/>
</dbReference>
<dbReference type="EMBL" id="UZAF01017142">
    <property type="protein sequence ID" value="VDO38397.1"/>
    <property type="molecule type" value="Genomic_DNA"/>
</dbReference>
<dbReference type="SMART" id="SM00327">
    <property type="entry name" value="VWA"/>
    <property type="match status" value="1"/>
</dbReference>
<organism evidence="2 3">
    <name type="scientific">Haemonchus placei</name>
    <name type="common">Barber's pole worm</name>
    <dbReference type="NCBI Taxonomy" id="6290"/>
    <lineage>
        <taxon>Eukaryota</taxon>
        <taxon>Metazoa</taxon>
        <taxon>Ecdysozoa</taxon>
        <taxon>Nematoda</taxon>
        <taxon>Chromadorea</taxon>
        <taxon>Rhabditida</taxon>
        <taxon>Rhabditina</taxon>
        <taxon>Rhabditomorpha</taxon>
        <taxon>Strongyloidea</taxon>
        <taxon>Trichostrongylidae</taxon>
        <taxon>Haemonchus</taxon>
    </lineage>
</organism>
<dbReference type="AlphaFoldDB" id="A0A3P7VTI4"/>
<dbReference type="InterPro" id="IPR002035">
    <property type="entry name" value="VWF_A"/>
</dbReference>
<feature type="domain" description="VWFA" evidence="1">
    <location>
        <begin position="233"/>
        <end position="446"/>
    </location>
</feature>
<protein>
    <recommendedName>
        <fullName evidence="1">VWFA domain-containing protein</fullName>
    </recommendedName>
</protein>
<reference evidence="2 3" key="1">
    <citation type="submission" date="2018-11" db="EMBL/GenBank/DDBJ databases">
        <authorList>
            <consortium name="Pathogen Informatics"/>
        </authorList>
    </citation>
    <scope>NUCLEOTIDE SEQUENCE [LARGE SCALE GENOMIC DNA]</scope>
    <source>
        <strain evidence="2 3">MHpl1</strain>
    </source>
</reference>
<dbReference type="PANTHER" id="PTHR22588">
    <property type="entry name" value="VWFA DOMAIN-CONTAINING PROTEIN"/>
    <property type="match status" value="1"/>
</dbReference>